<dbReference type="SMART" id="SM00849">
    <property type="entry name" value="Lactamase_B"/>
    <property type="match status" value="1"/>
</dbReference>
<evidence type="ECO:0000259" key="1">
    <source>
        <dbReference type="SMART" id="SM00849"/>
    </source>
</evidence>
<dbReference type="PANTHER" id="PTHR15032">
    <property type="entry name" value="N-ACYL-PHOSPHATIDYLETHANOLAMINE-HYDROLYZING PHOSPHOLIPASE D"/>
    <property type="match status" value="1"/>
</dbReference>
<dbReference type="Proteomes" id="UP001164819">
    <property type="component" value="Chromosome"/>
</dbReference>
<dbReference type="GO" id="GO:0005737">
    <property type="term" value="C:cytoplasm"/>
    <property type="evidence" value="ECO:0007669"/>
    <property type="project" value="TreeGrafter"/>
</dbReference>
<sequence length="353" mass="40598">MSVFWKNQLKNHTRIRWQSLTLCMGISQKHTANTVKYRIKEFRAMHFSNLKSNFRKPAGSQTLKWLLGWHDEKRPKSPATGIVIPYMYNDGQGLRRATADTLTWIGQASFLIQLGGKNLLIDPVLSRSLGFIRRNSPPGLDWPALPKPDAVFITHNHRDHMDAPTLKRLGSEPVYVVPKGLGHWFRHNGFSRVIEMGWWQQEEIEGLDVTFVPAEHWSRRSLTDINTSWWGGYVIARNGLCIYHSGDTGWFDGFSGIAERFPNIHAAMLPVGAYAPRWFMRAQHIDPEEAVKAFRILGAKQFIGMHWGTFKLSDEPLDEPMHVLPLIWEKEELERQRLESGVLGKTLRLDKLV</sequence>
<feature type="domain" description="Metallo-beta-lactamase" evidence="1">
    <location>
        <begin position="106"/>
        <end position="306"/>
    </location>
</feature>
<organism evidence="2">
    <name type="scientific">Oxalobacter aliiformigenes</name>
    <dbReference type="NCBI Taxonomy" id="2946593"/>
    <lineage>
        <taxon>Bacteria</taxon>
        <taxon>Pseudomonadati</taxon>
        <taxon>Pseudomonadota</taxon>
        <taxon>Betaproteobacteria</taxon>
        <taxon>Burkholderiales</taxon>
        <taxon>Oxalobacteraceae</taxon>
        <taxon>Oxalobacter</taxon>
    </lineage>
</organism>
<evidence type="ECO:0000313" key="2">
    <source>
        <dbReference type="EMBL" id="WAV91918.1"/>
    </source>
</evidence>
<accession>A0A9E9NTL9</accession>
<dbReference type="Pfam" id="PF12706">
    <property type="entry name" value="Lactamase_B_2"/>
    <property type="match status" value="1"/>
</dbReference>
<dbReference type="SUPFAM" id="SSF56281">
    <property type="entry name" value="Metallo-hydrolase/oxidoreductase"/>
    <property type="match status" value="1"/>
</dbReference>
<name>A0A9E9NTL9_9BURK</name>
<dbReference type="Gene3D" id="3.60.15.10">
    <property type="entry name" value="Ribonuclease Z/Hydroxyacylglutathione hydrolase-like"/>
    <property type="match status" value="1"/>
</dbReference>
<dbReference type="InterPro" id="IPR036866">
    <property type="entry name" value="RibonucZ/Hydroxyglut_hydro"/>
</dbReference>
<dbReference type="EMBL" id="CP098251">
    <property type="protein sequence ID" value="WAV91918.1"/>
    <property type="molecule type" value="Genomic_DNA"/>
</dbReference>
<proteinExistence type="predicted"/>
<dbReference type="InterPro" id="IPR001279">
    <property type="entry name" value="Metallo-B-lactamas"/>
</dbReference>
<reference evidence="2" key="1">
    <citation type="journal article" date="2022" name="Front. Microbiol.">
        <title>New perspectives on an old grouping: The genomic and phenotypic variability of Oxalobacter formigenes and the implications for calcium oxalate stone prevention.</title>
        <authorList>
            <person name="Chmiel J.A."/>
            <person name="Carr C."/>
            <person name="Stuivenberg G.A."/>
            <person name="Venema R."/>
            <person name="Chanyi R.M."/>
            <person name="Al K.F."/>
            <person name="Giguere D."/>
            <person name="Say H."/>
            <person name="Akouris P.P."/>
            <person name="Dominguez Romero S.A."/>
            <person name="Kwong A."/>
            <person name="Tai V."/>
            <person name="Koval S.F."/>
            <person name="Razvi H."/>
            <person name="Bjazevic J."/>
            <person name="Burton J.P."/>
        </authorList>
    </citation>
    <scope>NUCLEOTIDE SEQUENCE</scope>
    <source>
        <strain evidence="2">OxK</strain>
    </source>
</reference>
<dbReference type="PANTHER" id="PTHR15032:SF36">
    <property type="entry name" value="METALLO-BETA-LACTAMASE DOMAIN-CONTAINING PROTEIN"/>
    <property type="match status" value="1"/>
</dbReference>
<dbReference type="RefSeq" id="WP_269316258.1">
    <property type="nucleotide sequence ID" value="NZ_CP098251.1"/>
</dbReference>
<gene>
    <name evidence="2" type="ORF">NB646_04095</name>
</gene>
<dbReference type="AlphaFoldDB" id="A0A9E9NTL9"/>
<protein>
    <submittedName>
        <fullName evidence="2">MBL fold metallo-hydrolase</fullName>
    </submittedName>
</protein>